<dbReference type="OrthoDB" id="127122at2759"/>
<dbReference type="Proteomes" id="UP000237271">
    <property type="component" value="Unassembled WGS sequence"/>
</dbReference>
<dbReference type="EMBL" id="NCKW01003946">
    <property type="protein sequence ID" value="POM75256.1"/>
    <property type="molecule type" value="Genomic_DNA"/>
</dbReference>
<reference evidence="1 2" key="1">
    <citation type="journal article" date="2017" name="Genome Biol. Evol.">
        <title>Phytophthora megakarya and P. palmivora, closely related causal agents of cacao black pod rot, underwent increases in genome sizes and gene numbers by different mechanisms.</title>
        <authorList>
            <person name="Ali S.S."/>
            <person name="Shao J."/>
            <person name="Lary D.J."/>
            <person name="Kronmiller B."/>
            <person name="Shen D."/>
            <person name="Strem M.D."/>
            <person name="Amoako-Attah I."/>
            <person name="Akrofi A.Y."/>
            <person name="Begoude B.A."/>
            <person name="Ten Hoopen G.M."/>
            <person name="Coulibaly K."/>
            <person name="Kebe B.I."/>
            <person name="Melnick R.L."/>
            <person name="Guiltinan M.J."/>
            <person name="Tyler B.M."/>
            <person name="Meinhardt L.W."/>
            <person name="Bailey B.A."/>
        </authorList>
    </citation>
    <scope>NUCLEOTIDE SEQUENCE [LARGE SCALE GENOMIC DNA]</scope>
    <source>
        <strain evidence="2">sbr112.9</strain>
    </source>
</reference>
<evidence type="ECO:0000313" key="1">
    <source>
        <dbReference type="EMBL" id="POM75256.1"/>
    </source>
</evidence>
<comment type="caution">
    <text evidence="1">The sequence shown here is derived from an EMBL/GenBank/DDBJ whole genome shotgun (WGS) entry which is preliminary data.</text>
</comment>
<gene>
    <name evidence="1" type="ORF">PHPALM_7667</name>
</gene>
<dbReference type="AlphaFoldDB" id="A0A2P4YBR7"/>
<sequence length="134" mass="15821">MWCSFLRDNVAHLGNSTNNRLESSWPKIKTIVDRDVDLDEAVTSLIWWARYKEKQFTTDLCRVGRVVDTVRHTNPELARLAQIVSKHAKLPCRHVMYLRNLLKLETVIPFGYIPDRWCFNSETMLQQIIQEDFD</sequence>
<dbReference type="PANTHER" id="PTHR31569:SF4">
    <property type="entry name" value="SWIM-TYPE DOMAIN-CONTAINING PROTEIN"/>
    <property type="match status" value="1"/>
</dbReference>
<name>A0A2P4YBR7_9STRA</name>
<dbReference type="PANTHER" id="PTHR31569">
    <property type="entry name" value="SWIM-TYPE DOMAIN-CONTAINING PROTEIN"/>
    <property type="match status" value="1"/>
</dbReference>
<accession>A0A2P4YBR7</accession>
<proteinExistence type="predicted"/>
<feature type="non-terminal residue" evidence="1">
    <location>
        <position position="134"/>
    </location>
</feature>
<organism evidence="1 2">
    <name type="scientific">Phytophthora palmivora</name>
    <dbReference type="NCBI Taxonomy" id="4796"/>
    <lineage>
        <taxon>Eukaryota</taxon>
        <taxon>Sar</taxon>
        <taxon>Stramenopiles</taxon>
        <taxon>Oomycota</taxon>
        <taxon>Peronosporomycetes</taxon>
        <taxon>Peronosporales</taxon>
        <taxon>Peronosporaceae</taxon>
        <taxon>Phytophthora</taxon>
    </lineage>
</organism>
<keyword evidence="2" id="KW-1185">Reference proteome</keyword>
<dbReference type="InterPro" id="IPR052579">
    <property type="entry name" value="Zinc_finger_SWIM"/>
</dbReference>
<evidence type="ECO:0000313" key="2">
    <source>
        <dbReference type="Proteomes" id="UP000237271"/>
    </source>
</evidence>
<protein>
    <submittedName>
        <fullName evidence="1">Uncharacterized protein</fullName>
    </submittedName>
</protein>